<comment type="caution">
    <text evidence="2">The sequence shown here is derived from an EMBL/GenBank/DDBJ whole genome shotgun (WGS) entry which is preliminary data.</text>
</comment>
<evidence type="ECO:0000313" key="2">
    <source>
        <dbReference type="EMBL" id="GFD51870.1"/>
    </source>
</evidence>
<evidence type="ECO:0000256" key="1">
    <source>
        <dbReference type="SAM" id="MobiDB-lite"/>
    </source>
</evidence>
<accession>A0A699X018</accession>
<dbReference type="EMBL" id="BKCJ011775475">
    <property type="protein sequence ID" value="GFD51870.1"/>
    <property type="molecule type" value="Genomic_DNA"/>
</dbReference>
<name>A0A699X018_TANCI</name>
<feature type="non-terminal residue" evidence="2">
    <location>
        <position position="1"/>
    </location>
</feature>
<feature type="non-terminal residue" evidence="2">
    <location>
        <position position="110"/>
    </location>
</feature>
<proteinExistence type="predicted"/>
<protein>
    <submittedName>
        <fullName evidence="2">Uncharacterized protein</fullName>
    </submittedName>
</protein>
<feature type="compositionally biased region" description="Polar residues" evidence="1">
    <location>
        <begin position="34"/>
        <end position="53"/>
    </location>
</feature>
<sequence>FTDLVQHKEYYAYASREAAPKPKASSRRKRGGSDSSTTPSTNVASPRPTTSAVTPRLTAIAKGKQPAKAKSPSDPSALARTEAQQLKIVLKRIRQETHISQHGGSSTDEG</sequence>
<gene>
    <name evidence="2" type="ORF">Tci_923839</name>
</gene>
<organism evidence="2">
    <name type="scientific">Tanacetum cinerariifolium</name>
    <name type="common">Dalmatian daisy</name>
    <name type="synonym">Chrysanthemum cinerariifolium</name>
    <dbReference type="NCBI Taxonomy" id="118510"/>
    <lineage>
        <taxon>Eukaryota</taxon>
        <taxon>Viridiplantae</taxon>
        <taxon>Streptophyta</taxon>
        <taxon>Embryophyta</taxon>
        <taxon>Tracheophyta</taxon>
        <taxon>Spermatophyta</taxon>
        <taxon>Magnoliopsida</taxon>
        <taxon>eudicotyledons</taxon>
        <taxon>Gunneridae</taxon>
        <taxon>Pentapetalae</taxon>
        <taxon>asterids</taxon>
        <taxon>campanulids</taxon>
        <taxon>Asterales</taxon>
        <taxon>Asteraceae</taxon>
        <taxon>Asteroideae</taxon>
        <taxon>Anthemideae</taxon>
        <taxon>Anthemidinae</taxon>
        <taxon>Tanacetum</taxon>
    </lineage>
</organism>
<feature type="region of interest" description="Disordered" evidence="1">
    <location>
        <begin position="14"/>
        <end position="82"/>
    </location>
</feature>
<dbReference type="AlphaFoldDB" id="A0A699X018"/>
<reference evidence="2" key="1">
    <citation type="journal article" date="2019" name="Sci. Rep.">
        <title>Draft genome of Tanacetum cinerariifolium, the natural source of mosquito coil.</title>
        <authorList>
            <person name="Yamashiro T."/>
            <person name="Shiraishi A."/>
            <person name="Satake H."/>
            <person name="Nakayama K."/>
        </authorList>
    </citation>
    <scope>NUCLEOTIDE SEQUENCE</scope>
</reference>